<proteinExistence type="predicted"/>
<dbReference type="Pfam" id="PF07734">
    <property type="entry name" value="FBA_1"/>
    <property type="match status" value="1"/>
</dbReference>
<dbReference type="Pfam" id="PF00646">
    <property type="entry name" value="F-box"/>
    <property type="match status" value="1"/>
</dbReference>
<evidence type="ECO:0000313" key="3">
    <source>
        <dbReference type="EMBL" id="KAG6675441.1"/>
    </source>
</evidence>
<evidence type="ECO:0000259" key="1">
    <source>
        <dbReference type="PROSITE" id="PS50181"/>
    </source>
</evidence>
<protein>
    <recommendedName>
        <fullName evidence="1">F-box domain-containing protein</fullName>
    </recommendedName>
</protein>
<gene>
    <name evidence="2" type="ORF">CIPAW_15G117000</name>
    <name evidence="3" type="ORF">I3842_15G101800</name>
</gene>
<dbReference type="Proteomes" id="UP000811609">
    <property type="component" value="Chromosome 15"/>
</dbReference>
<evidence type="ECO:0000313" key="4">
    <source>
        <dbReference type="Proteomes" id="UP000811609"/>
    </source>
</evidence>
<dbReference type="InterPro" id="IPR017451">
    <property type="entry name" value="F-box-assoc_interact_dom"/>
</dbReference>
<comment type="caution">
    <text evidence="2">The sequence shown here is derived from an EMBL/GenBank/DDBJ whole genome shotgun (WGS) entry which is preliminary data.</text>
</comment>
<evidence type="ECO:0000313" key="2">
    <source>
        <dbReference type="EMBL" id="KAG6627292.1"/>
    </source>
</evidence>
<reference evidence="3" key="2">
    <citation type="submission" date="2021-01" db="EMBL/GenBank/DDBJ databases">
        <authorList>
            <person name="Lovell J.T."/>
            <person name="Bentley N."/>
            <person name="Bhattarai G."/>
            <person name="Jenkins J.W."/>
            <person name="Sreedasyam A."/>
            <person name="Alarcon Y."/>
            <person name="Bock C."/>
            <person name="Boston L."/>
            <person name="Carlson J."/>
            <person name="Cervantes K."/>
            <person name="Clermont K."/>
            <person name="Krom N."/>
            <person name="Kubenka K."/>
            <person name="Mamidi S."/>
            <person name="Mattison C."/>
            <person name="Monteros M."/>
            <person name="Pisani C."/>
            <person name="Plott C."/>
            <person name="Rajasekar S."/>
            <person name="Rhein H.S."/>
            <person name="Rohla C."/>
            <person name="Song M."/>
            <person name="Hilaire R.S."/>
            <person name="Shu S."/>
            <person name="Wells L."/>
            <person name="Wang X."/>
            <person name="Webber J."/>
            <person name="Heerema R.J."/>
            <person name="Klein P."/>
            <person name="Conner P."/>
            <person name="Grauke L."/>
            <person name="Grimwood J."/>
            <person name="Schmutz J."/>
            <person name="Randall J.J."/>
        </authorList>
    </citation>
    <scope>NUCLEOTIDE SEQUENCE</scope>
    <source>
        <tissue evidence="3">Leaf</tissue>
    </source>
</reference>
<dbReference type="NCBIfam" id="TIGR01640">
    <property type="entry name" value="F_box_assoc_1"/>
    <property type="match status" value="1"/>
</dbReference>
<keyword evidence="4" id="KW-1185">Reference proteome</keyword>
<feature type="domain" description="F-box" evidence="1">
    <location>
        <begin position="1"/>
        <end position="46"/>
    </location>
</feature>
<dbReference type="InterPro" id="IPR001810">
    <property type="entry name" value="F-box_dom"/>
</dbReference>
<sequence>MLSRHLPEDVVTEILSRLPVKSLMRFKSVSKAWYALIRNPHFSTKHHTFAISDRNRNQSRRVILERYRATIDTPRFSMHSNDALEFSGDIHLIPQFFSEDINPVVFVGSCNGIVCVLGISSDRYRGGPEPDRAWEIGLLNPATRESKRLPFVPRPPDFCPTFFNFGFGIDLNTNDFKVVKITYFDSPRHYQVEVYNLTTDSWRVIDASINSAYFIKTSYYPSYLNGFYYWLICPVRSDRGHRLLFSFDMRNEMFREIMLPDDTRSLVDHIAIINDSVAVIFPAHGSSNVGFLLEYEIWVLNESIVECSWTKLYTIGVPSRPLQFLDDGLIVLSGSHCDPQEKCLVLFDPRTRELKNLPIYDDGSEMFDLVSYRDSLVLVNGWRNVLEQQGTR</sequence>
<dbReference type="PANTHER" id="PTHR31672:SF13">
    <property type="entry name" value="F-BOX PROTEIN CPR30-LIKE"/>
    <property type="match status" value="1"/>
</dbReference>
<dbReference type="InterPro" id="IPR050796">
    <property type="entry name" value="SCF_F-box_component"/>
</dbReference>
<dbReference type="Proteomes" id="UP000811246">
    <property type="component" value="Chromosome 15"/>
</dbReference>
<dbReference type="AlphaFoldDB" id="A0A8T1NBH0"/>
<dbReference type="SMART" id="SM00256">
    <property type="entry name" value="FBOX"/>
    <property type="match status" value="1"/>
</dbReference>
<dbReference type="PANTHER" id="PTHR31672">
    <property type="entry name" value="BNACNNG10540D PROTEIN"/>
    <property type="match status" value="1"/>
</dbReference>
<organism evidence="2 4">
    <name type="scientific">Carya illinoinensis</name>
    <name type="common">Pecan</name>
    <dbReference type="NCBI Taxonomy" id="32201"/>
    <lineage>
        <taxon>Eukaryota</taxon>
        <taxon>Viridiplantae</taxon>
        <taxon>Streptophyta</taxon>
        <taxon>Embryophyta</taxon>
        <taxon>Tracheophyta</taxon>
        <taxon>Spermatophyta</taxon>
        <taxon>Magnoliopsida</taxon>
        <taxon>eudicotyledons</taxon>
        <taxon>Gunneridae</taxon>
        <taxon>Pentapetalae</taxon>
        <taxon>rosids</taxon>
        <taxon>fabids</taxon>
        <taxon>Fagales</taxon>
        <taxon>Juglandaceae</taxon>
        <taxon>Carya</taxon>
    </lineage>
</organism>
<dbReference type="PROSITE" id="PS50181">
    <property type="entry name" value="FBOX"/>
    <property type="match status" value="1"/>
</dbReference>
<name>A0A8T1NBH0_CARIL</name>
<dbReference type="EMBL" id="CM031823">
    <property type="protein sequence ID" value="KAG6627292.1"/>
    <property type="molecule type" value="Genomic_DNA"/>
</dbReference>
<dbReference type="EMBL" id="CM031839">
    <property type="protein sequence ID" value="KAG6675441.1"/>
    <property type="molecule type" value="Genomic_DNA"/>
</dbReference>
<accession>A0A8T1NBH0</accession>
<dbReference type="InterPro" id="IPR006527">
    <property type="entry name" value="F-box-assoc_dom_typ1"/>
</dbReference>
<reference evidence="2" key="1">
    <citation type="submission" date="2020-12" db="EMBL/GenBank/DDBJ databases">
        <title>WGS assembly of Carya illinoinensis cv. Pawnee.</title>
        <authorList>
            <person name="Platts A."/>
            <person name="Shu S."/>
            <person name="Wright S."/>
            <person name="Barry K."/>
            <person name="Edger P."/>
            <person name="Pires J.C."/>
            <person name="Schmutz J."/>
        </authorList>
    </citation>
    <scope>NUCLEOTIDE SEQUENCE</scope>
    <source>
        <tissue evidence="2">Leaf</tissue>
    </source>
</reference>
<dbReference type="CDD" id="cd22157">
    <property type="entry name" value="F-box_AtFBW1-like"/>
    <property type="match status" value="1"/>
</dbReference>